<evidence type="ECO:0000313" key="3">
    <source>
        <dbReference type="Proteomes" id="UP001189429"/>
    </source>
</evidence>
<feature type="compositionally biased region" description="Low complexity" evidence="1">
    <location>
        <begin position="128"/>
        <end position="139"/>
    </location>
</feature>
<feature type="compositionally biased region" description="Low complexity" evidence="1">
    <location>
        <begin position="1"/>
        <end position="24"/>
    </location>
</feature>
<gene>
    <name evidence="2" type="ORF">PCOR1329_LOCUS45251</name>
</gene>
<keyword evidence="3" id="KW-1185">Reference proteome</keyword>
<evidence type="ECO:0000313" key="2">
    <source>
        <dbReference type="EMBL" id="CAK0853930.1"/>
    </source>
</evidence>
<evidence type="ECO:0000256" key="1">
    <source>
        <dbReference type="SAM" id="MobiDB-lite"/>
    </source>
</evidence>
<reference evidence="2" key="1">
    <citation type="submission" date="2023-10" db="EMBL/GenBank/DDBJ databases">
        <authorList>
            <person name="Chen Y."/>
            <person name="Shah S."/>
            <person name="Dougan E. K."/>
            <person name="Thang M."/>
            <person name="Chan C."/>
        </authorList>
    </citation>
    <scope>NUCLEOTIDE SEQUENCE [LARGE SCALE GENOMIC DNA]</scope>
</reference>
<feature type="region of interest" description="Disordered" evidence="1">
    <location>
        <begin position="1"/>
        <end position="142"/>
    </location>
</feature>
<feature type="compositionally biased region" description="Basic and acidic residues" evidence="1">
    <location>
        <begin position="345"/>
        <end position="373"/>
    </location>
</feature>
<feature type="compositionally biased region" description="Low complexity" evidence="1">
    <location>
        <begin position="375"/>
        <end position="398"/>
    </location>
</feature>
<proteinExistence type="predicted"/>
<feature type="compositionally biased region" description="Basic and acidic residues" evidence="1">
    <location>
        <begin position="74"/>
        <end position="108"/>
    </location>
</feature>
<accession>A0ABN9U4V8</accession>
<name>A0ABN9U4V8_9DINO</name>
<feature type="compositionally biased region" description="Basic residues" evidence="1">
    <location>
        <begin position="441"/>
        <end position="455"/>
    </location>
</feature>
<dbReference type="EMBL" id="CAUYUJ010015438">
    <property type="protein sequence ID" value="CAK0853930.1"/>
    <property type="molecule type" value="Genomic_DNA"/>
</dbReference>
<sequence>MEVESVLSSGESVGQAAEPAVPDVPLQPQPLPPTQHETQVDYSEHSGSAQPPPTASQLGLEPPAEGETDDEADEKAAVEQAVKDVKEAEAREAVAEVERYEASQRTRQEQNMAEPQDGQQVAPHEQGGADAAAGDAADGLLQDRDIDIEEDKKPYVIQGANLQHLFEQEVQRVRDPTGQLQSSVDSEKAFLAARQKWGEKPSEWPTRDTPPYDAVLEECANNGFVFNKRSAMGSRFGLYIASHWSQDKQDEYSKAGNDKKKSMRQEWAEGKWHDYEKTRRLVKSRTELDSSIGTLLNLDALIVAEGGHDRPAAVQGAINIAMSCIKRGPPHCELNEDSGRLEFRHNKKQNRIDHAKRWETEQLEKQEVKKARVETSTGTGASSSGACSSGASGSAGSLPTPPAAPPAEPPAAPPTPVIVTPSPTGQGRKKALDETPAQMTKKPKGKGKGGKHNNKKGGAVSEKSMKTTIQNTINLYSNTTLQIKSLLRKIENEPNWASVKHFQGSLQKDLEQLETDAMADKVFQCVLFSDTESHTIQEYFDSCNQKSEEITKLAEKVANINKMQELAASM</sequence>
<feature type="compositionally biased region" description="Pro residues" evidence="1">
    <location>
        <begin position="399"/>
        <end position="416"/>
    </location>
</feature>
<comment type="caution">
    <text evidence="2">The sequence shown here is derived from an EMBL/GenBank/DDBJ whole genome shotgun (WGS) entry which is preliminary data.</text>
</comment>
<feature type="compositionally biased region" description="Polar residues" evidence="1">
    <location>
        <begin position="109"/>
        <end position="119"/>
    </location>
</feature>
<protein>
    <submittedName>
        <fullName evidence="2">Uncharacterized protein</fullName>
    </submittedName>
</protein>
<feature type="compositionally biased region" description="Acidic residues" evidence="1">
    <location>
        <begin position="64"/>
        <end position="73"/>
    </location>
</feature>
<dbReference type="Proteomes" id="UP001189429">
    <property type="component" value="Unassembled WGS sequence"/>
</dbReference>
<organism evidence="2 3">
    <name type="scientific">Prorocentrum cordatum</name>
    <dbReference type="NCBI Taxonomy" id="2364126"/>
    <lineage>
        <taxon>Eukaryota</taxon>
        <taxon>Sar</taxon>
        <taxon>Alveolata</taxon>
        <taxon>Dinophyceae</taxon>
        <taxon>Prorocentrales</taxon>
        <taxon>Prorocentraceae</taxon>
        <taxon>Prorocentrum</taxon>
    </lineage>
</organism>
<feature type="region of interest" description="Disordered" evidence="1">
    <location>
        <begin position="345"/>
        <end position="462"/>
    </location>
</feature>